<dbReference type="OMA" id="NHYLTEW"/>
<dbReference type="EnsemblMetazoa" id="MESCA009453-RA">
    <property type="protein sequence ID" value="MESCA009453-PA"/>
    <property type="gene ID" value="MESCA009453"/>
</dbReference>
<keyword evidence="5" id="KW-0406">Ion transport</keyword>
<evidence type="ECO:0000256" key="8">
    <source>
        <dbReference type="SAM" id="Phobius"/>
    </source>
</evidence>
<evidence type="ECO:0000256" key="2">
    <source>
        <dbReference type="ARBA" id="ARBA00022448"/>
    </source>
</evidence>
<keyword evidence="2" id="KW-0813">Transport</keyword>
<dbReference type="InterPro" id="IPR005821">
    <property type="entry name" value="Ion_trans_dom"/>
</dbReference>
<feature type="transmembrane region" description="Helical" evidence="8">
    <location>
        <begin position="146"/>
        <end position="168"/>
    </location>
</feature>
<keyword evidence="4 8" id="KW-1133">Transmembrane helix</keyword>
<dbReference type="PANTHER" id="PTHR10117">
    <property type="entry name" value="TRANSIENT RECEPTOR POTENTIAL CHANNEL"/>
    <property type="match status" value="1"/>
</dbReference>
<reference evidence="11" key="1">
    <citation type="submission" date="2013-02" db="EMBL/GenBank/DDBJ databases">
        <authorList>
            <person name="Hughes D."/>
        </authorList>
    </citation>
    <scope>NUCLEOTIDE SEQUENCE</scope>
    <source>
        <strain>Durham</strain>
        <strain evidence="11">NC isolate 2 -- Noor lab</strain>
    </source>
</reference>
<dbReference type="PANTHER" id="PTHR10117:SF54">
    <property type="entry name" value="TRANSIENT RECEPTOR POTENTIAL-GAMMA PROTEIN"/>
    <property type="match status" value="1"/>
</dbReference>
<feature type="transmembrane region" description="Helical" evidence="8">
    <location>
        <begin position="52"/>
        <end position="74"/>
    </location>
</feature>
<accession>T1GZZ1</accession>
<name>T1GZZ1_MEGSC</name>
<keyword evidence="11" id="KW-1185">Reference proteome</keyword>
<evidence type="ECO:0000313" key="10">
    <source>
        <dbReference type="EnsemblMetazoa" id="MESCA009453-PA"/>
    </source>
</evidence>
<evidence type="ECO:0000256" key="4">
    <source>
        <dbReference type="ARBA" id="ARBA00022989"/>
    </source>
</evidence>
<organism evidence="10 11">
    <name type="scientific">Megaselia scalaris</name>
    <name type="common">Humpbacked fly</name>
    <name type="synonym">Phora scalaris</name>
    <dbReference type="NCBI Taxonomy" id="36166"/>
    <lineage>
        <taxon>Eukaryota</taxon>
        <taxon>Metazoa</taxon>
        <taxon>Ecdysozoa</taxon>
        <taxon>Arthropoda</taxon>
        <taxon>Hexapoda</taxon>
        <taxon>Insecta</taxon>
        <taxon>Pterygota</taxon>
        <taxon>Neoptera</taxon>
        <taxon>Endopterygota</taxon>
        <taxon>Diptera</taxon>
        <taxon>Brachycera</taxon>
        <taxon>Muscomorpha</taxon>
        <taxon>Platypezoidea</taxon>
        <taxon>Phoridae</taxon>
        <taxon>Megaseliini</taxon>
        <taxon>Megaselia</taxon>
    </lineage>
</organism>
<dbReference type="PRINTS" id="PR01097">
    <property type="entry name" value="TRNSRECEPTRP"/>
</dbReference>
<dbReference type="EMBL" id="CAQQ02051177">
    <property type="status" value="NOT_ANNOTATED_CDS"/>
    <property type="molecule type" value="Genomic_DNA"/>
</dbReference>
<evidence type="ECO:0000259" key="9">
    <source>
        <dbReference type="Pfam" id="PF00520"/>
    </source>
</evidence>
<dbReference type="STRING" id="36166.T1GZZ1"/>
<keyword evidence="7" id="KW-0407">Ion channel</keyword>
<keyword evidence="6 8" id="KW-0472">Membrane</keyword>
<dbReference type="AlphaFoldDB" id="T1GZZ1"/>
<dbReference type="HOGENOM" id="CLU_091840_0_0_1"/>
<protein>
    <recommendedName>
        <fullName evidence="9">Ion transport domain-containing protein</fullName>
    </recommendedName>
</protein>
<reference evidence="10" key="2">
    <citation type="submission" date="2015-06" db="UniProtKB">
        <authorList>
            <consortium name="EnsemblMetazoa"/>
        </authorList>
    </citation>
    <scope>IDENTIFICATION</scope>
</reference>
<dbReference type="InterPro" id="IPR002153">
    <property type="entry name" value="TRPC_channel"/>
</dbReference>
<dbReference type="GO" id="GO:0005886">
    <property type="term" value="C:plasma membrane"/>
    <property type="evidence" value="ECO:0007669"/>
    <property type="project" value="TreeGrafter"/>
</dbReference>
<dbReference type="GO" id="GO:0034703">
    <property type="term" value="C:cation channel complex"/>
    <property type="evidence" value="ECO:0007669"/>
    <property type="project" value="TreeGrafter"/>
</dbReference>
<keyword evidence="3 8" id="KW-0812">Transmembrane</keyword>
<evidence type="ECO:0000313" key="11">
    <source>
        <dbReference type="Proteomes" id="UP000015102"/>
    </source>
</evidence>
<comment type="subcellular location">
    <subcellularLocation>
        <location evidence="1">Membrane</location>
        <topology evidence="1">Multi-pass membrane protein</topology>
    </subcellularLocation>
</comment>
<dbReference type="Pfam" id="PF00520">
    <property type="entry name" value="Ion_trans"/>
    <property type="match status" value="1"/>
</dbReference>
<feature type="domain" description="Ion transport" evidence="9">
    <location>
        <begin position="13"/>
        <end position="182"/>
    </location>
</feature>
<evidence type="ECO:0000256" key="5">
    <source>
        <dbReference type="ARBA" id="ARBA00023065"/>
    </source>
</evidence>
<dbReference type="GO" id="GO:0051480">
    <property type="term" value="P:regulation of cytosolic calcium ion concentration"/>
    <property type="evidence" value="ECO:0007669"/>
    <property type="project" value="TreeGrafter"/>
</dbReference>
<dbReference type="GO" id="GO:0070679">
    <property type="term" value="F:inositol 1,4,5 trisphosphate binding"/>
    <property type="evidence" value="ECO:0007669"/>
    <property type="project" value="TreeGrafter"/>
</dbReference>
<dbReference type="Proteomes" id="UP000015102">
    <property type="component" value="Unassembled WGS sequence"/>
</dbReference>
<dbReference type="GO" id="GO:0015279">
    <property type="term" value="F:store-operated calcium channel activity"/>
    <property type="evidence" value="ECO:0007669"/>
    <property type="project" value="TreeGrafter"/>
</dbReference>
<evidence type="ECO:0000256" key="6">
    <source>
        <dbReference type="ARBA" id="ARBA00023136"/>
    </source>
</evidence>
<sequence length="265" mass="30578">MGTWDPMLLSEGLFSAANIFSSLKLVYIFSVNPHLGPLQVSLSRMVMDIMKFFFLYVLVLFAFGSGLNQLLWYYSDLEKKRCPELFNYHNISYTLPINGTNDPNACIVWRRFSNLFETTQTLFWAVFGLIDLDSFELDGIKSFTRFWGMLMFGTYSVINIVVLLNLLIAMMNHSYQLISERADTEWKFARSKLWISYFEEGGTCPPPFNIIPTPKSIVYVFKWAKRVFCSGSSAARREHLQTIRKTIYLNDMLEIGTLGAHFCSS</sequence>
<evidence type="ECO:0000256" key="1">
    <source>
        <dbReference type="ARBA" id="ARBA00004141"/>
    </source>
</evidence>
<evidence type="ECO:0000256" key="3">
    <source>
        <dbReference type="ARBA" id="ARBA00022692"/>
    </source>
</evidence>
<evidence type="ECO:0000256" key="7">
    <source>
        <dbReference type="ARBA" id="ARBA00023303"/>
    </source>
</evidence>
<proteinExistence type="predicted"/>